<comment type="similarity">
    <text evidence="1">Belongs to the Gfo/Idh/MocA family.</text>
</comment>
<dbReference type="SUPFAM" id="SSF55347">
    <property type="entry name" value="Glyceraldehyde-3-phosphate dehydrogenase-like, C-terminal domain"/>
    <property type="match status" value="1"/>
</dbReference>
<dbReference type="Pfam" id="PF01408">
    <property type="entry name" value="GFO_IDH_MocA"/>
    <property type="match status" value="1"/>
</dbReference>
<dbReference type="InterPro" id="IPR036291">
    <property type="entry name" value="NAD(P)-bd_dom_sf"/>
</dbReference>
<dbReference type="InterPro" id="IPR000683">
    <property type="entry name" value="Gfo/Idh/MocA-like_OxRdtase_N"/>
</dbReference>
<evidence type="ECO:0000259" key="3">
    <source>
        <dbReference type="Pfam" id="PF02894"/>
    </source>
</evidence>
<feature type="domain" description="Gfo/Idh/MocA-like oxidoreductase N-terminal" evidence="2">
    <location>
        <begin position="9"/>
        <end position="126"/>
    </location>
</feature>
<organism evidence="4 5">
    <name type="scientific">Oceanobacillus kapialis</name>
    <dbReference type="NCBI Taxonomy" id="481353"/>
    <lineage>
        <taxon>Bacteria</taxon>
        <taxon>Bacillati</taxon>
        <taxon>Bacillota</taxon>
        <taxon>Bacilli</taxon>
        <taxon>Bacillales</taxon>
        <taxon>Bacillaceae</taxon>
        <taxon>Oceanobacillus</taxon>
    </lineage>
</organism>
<keyword evidence="5" id="KW-1185">Reference proteome</keyword>
<evidence type="ECO:0000313" key="5">
    <source>
        <dbReference type="Proteomes" id="UP001597451"/>
    </source>
</evidence>
<dbReference type="InterPro" id="IPR004104">
    <property type="entry name" value="Gfo/Idh/MocA-like_OxRdtase_C"/>
</dbReference>
<protein>
    <submittedName>
        <fullName evidence="4">Gfo/Idh/MocA family protein</fullName>
    </submittedName>
</protein>
<name>A0ABW5PWU7_9BACI</name>
<dbReference type="SUPFAM" id="SSF51735">
    <property type="entry name" value="NAD(P)-binding Rossmann-fold domains"/>
    <property type="match status" value="1"/>
</dbReference>
<accession>A0ABW5PWU7</accession>
<evidence type="ECO:0000256" key="1">
    <source>
        <dbReference type="ARBA" id="ARBA00010928"/>
    </source>
</evidence>
<feature type="domain" description="Gfo/Idh/MocA-like oxidoreductase C-terminal" evidence="3">
    <location>
        <begin position="138"/>
        <end position="333"/>
    </location>
</feature>
<dbReference type="Pfam" id="PF02894">
    <property type="entry name" value="GFO_IDH_MocA_C"/>
    <property type="match status" value="1"/>
</dbReference>
<dbReference type="PANTHER" id="PTHR43377:SF1">
    <property type="entry name" value="BILIVERDIN REDUCTASE A"/>
    <property type="match status" value="1"/>
</dbReference>
<comment type="caution">
    <text evidence="4">The sequence shown here is derived from an EMBL/GenBank/DDBJ whole genome shotgun (WGS) entry which is preliminary data.</text>
</comment>
<proteinExistence type="inferred from homology"/>
<dbReference type="PANTHER" id="PTHR43377">
    <property type="entry name" value="BILIVERDIN REDUCTASE A"/>
    <property type="match status" value="1"/>
</dbReference>
<dbReference type="EMBL" id="JBHUMX010000006">
    <property type="protein sequence ID" value="MFD2627758.1"/>
    <property type="molecule type" value="Genomic_DNA"/>
</dbReference>
<evidence type="ECO:0000259" key="2">
    <source>
        <dbReference type="Pfam" id="PF01408"/>
    </source>
</evidence>
<evidence type="ECO:0000313" key="4">
    <source>
        <dbReference type="EMBL" id="MFD2627758.1"/>
    </source>
</evidence>
<gene>
    <name evidence="4" type="ORF">ACFSUN_02990</name>
</gene>
<reference evidence="5" key="1">
    <citation type="journal article" date="2019" name="Int. J. Syst. Evol. Microbiol.">
        <title>The Global Catalogue of Microorganisms (GCM) 10K type strain sequencing project: providing services to taxonomists for standard genome sequencing and annotation.</title>
        <authorList>
            <consortium name="The Broad Institute Genomics Platform"/>
            <consortium name="The Broad Institute Genome Sequencing Center for Infectious Disease"/>
            <person name="Wu L."/>
            <person name="Ma J."/>
        </authorList>
    </citation>
    <scope>NUCLEOTIDE SEQUENCE [LARGE SCALE GENOMIC DNA]</scope>
    <source>
        <strain evidence="5">TISTR 1858</strain>
    </source>
</reference>
<dbReference type="Gene3D" id="3.30.360.10">
    <property type="entry name" value="Dihydrodipicolinate Reductase, domain 2"/>
    <property type="match status" value="1"/>
</dbReference>
<dbReference type="InterPro" id="IPR051450">
    <property type="entry name" value="Gfo/Idh/MocA_Oxidoreductases"/>
</dbReference>
<dbReference type="RefSeq" id="WP_379560415.1">
    <property type="nucleotide sequence ID" value="NZ_JBHUMX010000006.1"/>
</dbReference>
<sequence length="342" mass="38614">MKGGNAMLSVLIIGAGTMGRTHTRAYQQMKNVHIAGIVDIQKPDWLKHDPLAISFYSSWEDAIDQIKQIDVVDICLPTFLHKEYVMKAAGLGKHVICEKPIARTLDDAKEMIDFCNRQGVQLFIGHVVRFFPEYRMAKSVIQSNAIGTAKVVKTSRRSSFPSSWNDWYSDQGSSGGLILDLVIHDFDFLRWCFGEVERVYGKSLYGKGHAGKEYALITLRFKNGMIAQVEGSWSHQKFATSFEFAGDKGAVEYDSTKERPFVAALDQKLQKEPPATIPRSPIKESPYYKELAHFMECIEKRSEPLVTPEDGLQALRIALAAIQSIAENRPVEIEEQLLEIRR</sequence>
<dbReference type="Proteomes" id="UP001597451">
    <property type="component" value="Unassembled WGS sequence"/>
</dbReference>
<dbReference type="Gene3D" id="3.40.50.720">
    <property type="entry name" value="NAD(P)-binding Rossmann-like Domain"/>
    <property type="match status" value="1"/>
</dbReference>